<dbReference type="Pfam" id="PF00862">
    <property type="entry name" value="GT-B_Sucrose_synth"/>
    <property type="match status" value="1"/>
</dbReference>
<dbReference type="EC" id="2.4.1.14" evidence="2"/>
<dbReference type="PANTHER" id="PTHR46039">
    <property type="entry name" value="SUCROSE-PHOSPHATE SYNTHASE 3-RELATED"/>
    <property type="match status" value="1"/>
</dbReference>
<comment type="catalytic activity">
    <reaction evidence="6">
        <text>beta-D-fructose 6-phosphate + UDP-alpha-D-glucose = sucrose 6(F)-phosphate + UDP + H(+)</text>
        <dbReference type="Rhea" id="RHEA:22172"/>
        <dbReference type="ChEBI" id="CHEBI:15378"/>
        <dbReference type="ChEBI" id="CHEBI:57634"/>
        <dbReference type="ChEBI" id="CHEBI:57723"/>
        <dbReference type="ChEBI" id="CHEBI:58223"/>
        <dbReference type="ChEBI" id="CHEBI:58885"/>
        <dbReference type="EC" id="2.4.1.14"/>
    </reaction>
</comment>
<comment type="similarity">
    <text evidence="1">Belongs to the glycosyltransferase 1 family.</text>
</comment>
<keyword evidence="10" id="KW-1185">Reference proteome</keyword>
<comment type="function">
    <text evidence="5">Plays a role in photosynthetic sucrose synthesis by catalyzing the rate-limiting step of sucrose biosynthesis from UDP-glucose and fructose- 6-phosphate. Involved in the regulation of carbon partitioning in the leaves of plants. May regulate the synthesis of sucrose and therefore play a major role as a limiting factor in the export of photoassimilates out of the leaf. Plays a role for sucrose availability that is essential for plant growth and fiber elongation.</text>
</comment>
<comment type="caution">
    <text evidence="9">The sequence shown here is derived from an EMBL/GenBank/DDBJ whole genome shotgun (WGS) entry which is preliminary data.</text>
</comment>
<sequence length="509" mass="56728">MALARFFSFGDRIKRLLSKKNSFKSLHLVFLNPQGNFDNANSGIGEHPDFGGQLIYVREICASLARHGINVDIVTRQFVDERWPTFAKTTELLLTHTSGQVRIIRVPCGPDSFLRKEDLWPHLESWVYNIAAFYAREGQLPDASTGHYGDGGLACAMLEDISKIPFASFTAHSLGAQKRDIIIKEGQDLADFNFPSRLEAECRSLRAAFRIIVSTNMERCEQYAHPAYKNVIDVDLDPARFVFIPPGVNLDIFGPDIVGPMEEPSVKTFIEALARDIPAHRHHLPIVIAAGRLDFKKNHISIVQAFANHDKLRHNANLLMLIKGGPQAFQNPEACFTGEELQIATRMMKIMQGADMAGTCVIVPGLQNTQPELAAIFRHLRRTKQGIFCHPAHYEPFGLMVLEAIAAGIPAVCTQNGGPIESLKSGDEQYAMLVDPSNIDEIATCLYKLVSSPTKWQEYQTKSQKHVLDNYSWDAAADRYLKVIFDMIADRCATTTAPSVPFGFSTLLK</sequence>
<evidence type="ECO:0000313" key="9">
    <source>
        <dbReference type="EMBL" id="KAF7328609.1"/>
    </source>
</evidence>
<dbReference type="OrthoDB" id="512920at2759"/>
<keyword evidence="4 9" id="KW-0808">Transferase</keyword>
<name>A0A8H6U408_9AGAR</name>
<protein>
    <recommendedName>
        <fullName evidence="2">sucrose-phosphate synthase</fullName>
        <ecNumber evidence="2">2.4.1.14</ecNumber>
    </recommendedName>
</protein>
<keyword evidence="3" id="KW-0328">Glycosyltransferase</keyword>
<organism evidence="9 10">
    <name type="scientific">Mycena sanguinolenta</name>
    <dbReference type="NCBI Taxonomy" id="230812"/>
    <lineage>
        <taxon>Eukaryota</taxon>
        <taxon>Fungi</taxon>
        <taxon>Dikarya</taxon>
        <taxon>Basidiomycota</taxon>
        <taxon>Agaricomycotina</taxon>
        <taxon>Agaricomycetes</taxon>
        <taxon>Agaricomycetidae</taxon>
        <taxon>Agaricales</taxon>
        <taxon>Marasmiineae</taxon>
        <taxon>Mycenaceae</taxon>
        <taxon>Mycena</taxon>
    </lineage>
</organism>
<dbReference type="GO" id="GO:0046524">
    <property type="term" value="F:sucrose-phosphate synthase activity"/>
    <property type="evidence" value="ECO:0007669"/>
    <property type="project" value="UniProtKB-EC"/>
</dbReference>
<evidence type="ECO:0000256" key="6">
    <source>
        <dbReference type="ARBA" id="ARBA00047471"/>
    </source>
</evidence>
<evidence type="ECO:0000259" key="7">
    <source>
        <dbReference type="Pfam" id="PF00534"/>
    </source>
</evidence>
<dbReference type="Proteomes" id="UP000623467">
    <property type="component" value="Unassembled WGS sequence"/>
</dbReference>
<dbReference type="InterPro" id="IPR000368">
    <property type="entry name" value="Sucrose_synth_GT-B1"/>
</dbReference>
<dbReference type="InterPro" id="IPR001296">
    <property type="entry name" value="Glyco_trans_1"/>
</dbReference>
<dbReference type="Gene3D" id="3.40.50.2000">
    <property type="entry name" value="Glycogen Phosphorylase B"/>
    <property type="match status" value="2"/>
</dbReference>
<accession>A0A8H6U408</accession>
<feature type="domain" description="Glycosyl transferase family 1" evidence="7">
    <location>
        <begin position="277"/>
        <end position="460"/>
    </location>
</feature>
<dbReference type="InterPro" id="IPR044161">
    <property type="entry name" value="SPS"/>
</dbReference>
<feature type="domain" description="Sucrose synthase first GT-B" evidence="8">
    <location>
        <begin position="27"/>
        <end position="218"/>
    </location>
</feature>
<dbReference type="AlphaFoldDB" id="A0A8H6U408"/>
<dbReference type="SUPFAM" id="SSF53756">
    <property type="entry name" value="UDP-Glycosyltransferase/glycogen phosphorylase"/>
    <property type="match status" value="1"/>
</dbReference>
<gene>
    <name evidence="9" type="ORF">MSAN_02478700</name>
</gene>
<reference evidence="9" key="1">
    <citation type="submission" date="2020-05" db="EMBL/GenBank/DDBJ databases">
        <title>Mycena genomes resolve the evolution of fungal bioluminescence.</title>
        <authorList>
            <person name="Tsai I.J."/>
        </authorList>
    </citation>
    <scope>NUCLEOTIDE SEQUENCE</scope>
    <source>
        <strain evidence="9">160909Yilan</strain>
    </source>
</reference>
<evidence type="ECO:0000256" key="5">
    <source>
        <dbReference type="ARBA" id="ARBA00024883"/>
    </source>
</evidence>
<dbReference type="EMBL" id="JACAZH010000075">
    <property type="protein sequence ID" value="KAF7328609.1"/>
    <property type="molecule type" value="Genomic_DNA"/>
</dbReference>
<proteinExistence type="inferred from homology"/>
<evidence type="ECO:0000256" key="2">
    <source>
        <dbReference type="ARBA" id="ARBA00012536"/>
    </source>
</evidence>
<evidence type="ECO:0000256" key="1">
    <source>
        <dbReference type="ARBA" id="ARBA00006530"/>
    </source>
</evidence>
<evidence type="ECO:0000256" key="3">
    <source>
        <dbReference type="ARBA" id="ARBA00022676"/>
    </source>
</evidence>
<evidence type="ECO:0000256" key="4">
    <source>
        <dbReference type="ARBA" id="ARBA00022679"/>
    </source>
</evidence>
<dbReference type="Pfam" id="PF00534">
    <property type="entry name" value="Glycos_transf_1"/>
    <property type="match status" value="1"/>
</dbReference>
<dbReference type="PANTHER" id="PTHR46039:SF5">
    <property type="entry name" value="SUCROSE-PHOSPHATE SYNTHASE 3-RELATED"/>
    <property type="match status" value="1"/>
</dbReference>
<evidence type="ECO:0000259" key="8">
    <source>
        <dbReference type="Pfam" id="PF00862"/>
    </source>
</evidence>
<evidence type="ECO:0000313" key="10">
    <source>
        <dbReference type="Proteomes" id="UP000623467"/>
    </source>
</evidence>